<feature type="region of interest" description="Disordered" evidence="6">
    <location>
        <begin position="205"/>
        <end position="255"/>
    </location>
</feature>
<name>A0A9N9SF62_PHACE</name>
<dbReference type="PANTHER" id="PTHR14952">
    <property type="entry name" value="ROPPORIN-1-LIKE PROTEIN"/>
    <property type="match status" value="1"/>
</dbReference>
<dbReference type="GO" id="GO:0031514">
    <property type="term" value="C:motile cilium"/>
    <property type="evidence" value="ECO:0007669"/>
    <property type="project" value="UniProtKB-SubCell"/>
</dbReference>
<gene>
    <name evidence="7" type="ORF">PHAECO_LOCUS2379</name>
</gene>
<keyword evidence="2" id="KW-0282">Flagellum</keyword>
<evidence type="ECO:0000256" key="3">
    <source>
        <dbReference type="ARBA" id="ARBA00023069"/>
    </source>
</evidence>
<keyword evidence="3" id="KW-0969">Cilium</keyword>
<evidence type="ECO:0000256" key="2">
    <source>
        <dbReference type="ARBA" id="ARBA00022846"/>
    </source>
</evidence>
<feature type="compositionally biased region" description="Basic and acidic residues" evidence="6">
    <location>
        <begin position="317"/>
        <end position="326"/>
    </location>
</feature>
<dbReference type="Gene3D" id="1.20.890.10">
    <property type="entry name" value="cAMP-dependent protein kinase regulatory subunit, dimerization-anchoring domain"/>
    <property type="match status" value="1"/>
</dbReference>
<dbReference type="PANTHER" id="PTHR14952:SF9">
    <property type="entry name" value="EF-HAND DOMAIN-CONTAINING PROTEIN"/>
    <property type="match status" value="1"/>
</dbReference>
<evidence type="ECO:0000313" key="7">
    <source>
        <dbReference type="EMBL" id="CAG9814790.1"/>
    </source>
</evidence>
<evidence type="ECO:0000313" key="8">
    <source>
        <dbReference type="Proteomes" id="UP001153737"/>
    </source>
</evidence>
<dbReference type="SUPFAM" id="SSF47391">
    <property type="entry name" value="Dimerization-anchoring domain of cAMP-dependent PK regulatory subunit"/>
    <property type="match status" value="1"/>
</dbReference>
<dbReference type="Proteomes" id="UP001153737">
    <property type="component" value="Chromosome 11"/>
</dbReference>
<evidence type="ECO:0000256" key="4">
    <source>
        <dbReference type="ARBA" id="ARBA00023273"/>
    </source>
</evidence>
<keyword evidence="4" id="KW-0966">Cell projection</keyword>
<evidence type="ECO:0000256" key="5">
    <source>
        <dbReference type="ARBA" id="ARBA00035651"/>
    </source>
</evidence>
<feature type="compositionally biased region" description="Acidic residues" evidence="6">
    <location>
        <begin position="444"/>
        <end position="461"/>
    </location>
</feature>
<reference evidence="7" key="1">
    <citation type="submission" date="2022-01" db="EMBL/GenBank/DDBJ databases">
        <authorList>
            <person name="King R."/>
        </authorList>
    </citation>
    <scope>NUCLEOTIDE SEQUENCE</scope>
</reference>
<organism evidence="7 8">
    <name type="scientific">Phaedon cochleariae</name>
    <name type="common">Mustard beetle</name>
    <dbReference type="NCBI Taxonomy" id="80249"/>
    <lineage>
        <taxon>Eukaryota</taxon>
        <taxon>Metazoa</taxon>
        <taxon>Ecdysozoa</taxon>
        <taxon>Arthropoda</taxon>
        <taxon>Hexapoda</taxon>
        <taxon>Insecta</taxon>
        <taxon>Pterygota</taxon>
        <taxon>Neoptera</taxon>
        <taxon>Endopterygota</taxon>
        <taxon>Coleoptera</taxon>
        <taxon>Polyphaga</taxon>
        <taxon>Cucujiformia</taxon>
        <taxon>Chrysomeloidea</taxon>
        <taxon>Chrysomelidae</taxon>
        <taxon>Chrysomelinae</taxon>
        <taxon>Chrysomelini</taxon>
        <taxon>Phaedon</taxon>
    </lineage>
</organism>
<accession>A0A9N9SF62</accession>
<reference evidence="7" key="2">
    <citation type="submission" date="2022-10" db="EMBL/GenBank/DDBJ databases">
        <authorList>
            <consortium name="ENA_rothamsted_submissions"/>
            <consortium name="culmorum"/>
            <person name="King R."/>
        </authorList>
    </citation>
    <scope>NUCLEOTIDE SEQUENCE</scope>
</reference>
<dbReference type="EMBL" id="OU896717">
    <property type="protein sequence ID" value="CAG9814790.1"/>
    <property type="molecule type" value="Genomic_DNA"/>
</dbReference>
<feature type="region of interest" description="Disordered" evidence="6">
    <location>
        <begin position="434"/>
        <end position="470"/>
    </location>
</feature>
<evidence type="ECO:0000256" key="6">
    <source>
        <dbReference type="SAM" id="MobiDB-lite"/>
    </source>
</evidence>
<keyword evidence="8" id="KW-1185">Reference proteome</keyword>
<dbReference type="OrthoDB" id="10067602at2759"/>
<sequence>MPELADQMYCSEQISVPPSFPYLLRQYAKSAIRTQPVDLLQWSTAYFRCLSLNIPPPVKPRLEYPIPRSHRGLTPGWLKALIYQLQGNQSVPFKVLWDRWTGACLAHGTLIEVLCVGGFKDAQAIPWSRFVGLCAAHLTDDLTTTMKLICEIMTEEPEGGSAMIPLETFIDLYEFLAKIDASKPQKLQNLYFTDSLLSLWMKSPDQGDQPVVTQEESVYEEESIKSHTTERSESEETEKELTKEEISCPSLVDAEPADPYSMDYYIQVADGEAEDIPAGMYSDYDRVHDAYELEGEGQELQQEEEIYKEMLDEEEEKESKSERSEDAMTADFEEIREYPEPETTKEAPQEKDDGDKKSSVDVALDDAPNESVDTIQEVPRKIMPEEVDDEKRLLEDLQRLQAMQQEISGETDEEVEKFKCKLIEEMPLSASQEVAIDQFKEAEVPEEQEKEQEKETVEDDKQEEKKSDVEEVNVEAIPGIGPIVPDHMIKAVCDYMKSVSTIQHGMVMPRNIRHYNCPPLEILDYGM</sequence>
<protein>
    <submittedName>
        <fullName evidence="7">Uncharacterized protein</fullName>
    </submittedName>
</protein>
<comment type="subcellular location">
    <subcellularLocation>
        <location evidence="1">Cell projection</location>
        <location evidence="1">Cilium</location>
        <location evidence="1">Flagellum</location>
    </subcellularLocation>
</comment>
<proteinExistence type="inferred from homology"/>
<feature type="compositionally biased region" description="Acidic residues" evidence="6">
    <location>
        <begin position="295"/>
        <end position="304"/>
    </location>
</feature>
<comment type="similarity">
    <text evidence="5">Belongs to the ropporin family.</text>
</comment>
<evidence type="ECO:0000256" key="1">
    <source>
        <dbReference type="ARBA" id="ARBA00004230"/>
    </source>
</evidence>
<dbReference type="AlphaFoldDB" id="A0A9N9SF62"/>
<feature type="compositionally biased region" description="Basic and acidic residues" evidence="6">
    <location>
        <begin position="222"/>
        <end position="246"/>
    </location>
</feature>
<feature type="region of interest" description="Disordered" evidence="6">
    <location>
        <begin position="295"/>
        <end position="386"/>
    </location>
</feature>
<feature type="compositionally biased region" description="Basic and acidic residues" evidence="6">
    <location>
        <begin position="333"/>
        <end position="359"/>
    </location>
</feature>